<evidence type="ECO:0000256" key="2">
    <source>
        <dbReference type="SAM" id="Phobius"/>
    </source>
</evidence>
<proteinExistence type="predicted"/>
<keyword evidence="2" id="KW-1133">Transmembrane helix</keyword>
<feature type="compositionally biased region" description="Gly residues" evidence="1">
    <location>
        <begin position="234"/>
        <end position="243"/>
    </location>
</feature>
<dbReference type="AlphaFoldDB" id="A0A8J5T6R8"/>
<dbReference type="Proteomes" id="UP000729402">
    <property type="component" value="Unassembled WGS sequence"/>
</dbReference>
<evidence type="ECO:0000313" key="4">
    <source>
        <dbReference type="Proteomes" id="UP000729402"/>
    </source>
</evidence>
<keyword evidence="4" id="KW-1185">Reference proteome</keyword>
<reference evidence="3" key="2">
    <citation type="submission" date="2021-02" db="EMBL/GenBank/DDBJ databases">
        <authorList>
            <person name="Kimball J.A."/>
            <person name="Haas M.W."/>
            <person name="Macchietto M."/>
            <person name="Kono T."/>
            <person name="Duquette J."/>
            <person name="Shao M."/>
        </authorList>
    </citation>
    <scope>NUCLEOTIDE SEQUENCE</scope>
    <source>
        <tissue evidence="3">Fresh leaf tissue</tissue>
    </source>
</reference>
<dbReference type="EMBL" id="JAAALK010000282">
    <property type="protein sequence ID" value="KAG8081299.1"/>
    <property type="molecule type" value="Genomic_DNA"/>
</dbReference>
<feature type="compositionally biased region" description="Basic and acidic residues" evidence="1">
    <location>
        <begin position="246"/>
        <end position="257"/>
    </location>
</feature>
<sequence>MQHNPNCEETSQSLCSTAFSTPPLLAQSSVGHRLRVSAYGQWANAALDRLGSLTFKSPNNVKYPGTLIGYLDIFKVVELTCDAHRNELVKKDGSTLISWCMTKLDEYKSRGQIVEPGNGELVFVRLSNIHHHNPLVVALIGILPVFLILIIAELDPLERVIIEHGVRRAEINPGHYLDHGEKDLGEDDRLGHLGGVGGEADISSWWWGRRCGSEFYGTGGGAREMVVASSDSGEWGGRGGRGTSSGDRRRCGADERGVGSGVETEYVWGLRALVLGRVFH</sequence>
<evidence type="ECO:0000313" key="3">
    <source>
        <dbReference type="EMBL" id="KAG8081299.1"/>
    </source>
</evidence>
<comment type="caution">
    <text evidence="3">The sequence shown here is derived from an EMBL/GenBank/DDBJ whole genome shotgun (WGS) entry which is preliminary data.</text>
</comment>
<keyword evidence="2" id="KW-0472">Membrane</keyword>
<reference evidence="3" key="1">
    <citation type="journal article" date="2021" name="bioRxiv">
        <title>Whole Genome Assembly and Annotation of Northern Wild Rice, Zizania palustris L., Supports a Whole Genome Duplication in the Zizania Genus.</title>
        <authorList>
            <person name="Haas M."/>
            <person name="Kono T."/>
            <person name="Macchietto M."/>
            <person name="Millas R."/>
            <person name="McGilp L."/>
            <person name="Shao M."/>
            <person name="Duquette J."/>
            <person name="Hirsch C.N."/>
            <person name="Kimball J."/>
        </authorList>
    </citation>
    <scope>NUCLEOTIDE SEQUENCE</scope>
    <source>
        <tissue evidence="3">Fresh leaf tissue</tissue>
    </source>
</reference>
<evidence type="ECO:0000256" key="1">
    <source>
        <dbReference type="SAM" id="MobiDB-lite"/>
    </source>
</evidence>
<name>A0A8J5T6R8_ZIZPA</name>
<organism evidence="3 4">
    <name type="scientific">Zizania palustris</name>
    <name type="common">Northern wild rice</name>
    <dbReference type="NCBI Taxonomy" id="103762"/>
    <lineage>
        <taxon>Eukaryota</taxon>
        <taxon>Viridiplantae</taxon>
        <taxon>Streptophyta</taxon>
        <taxon>Embryophyta</taxon>
        <taxon>Tracheophyta</taxon>
        <taxon>Spermatophyta</taxon>
        <taxon>Magnoliopsida</taxon>
        <taxon>Liliopsida</taxon>
        <taxon>Poales</taxon>
        <taxon>Poaceae</taxon>
        <taxon>BOP clade</taxon>
        <taxon>Oryzoideae</taxon>
        <taxon>Oryzeae</taxon>
        <taxon>Zizaniinae</taxon>
        <taxon>Zizania</taxon>
    </lineage>
</organism>
<gene>
    <name evidence="3" type="ORF">GUJ93_ZPchr0007g6387</name>
</gene>
<keyword evidence="2" id="KW-0812">Transmembrane</keyword>
<feature type="transmembrane region" description="Helical" evidence="2">
    <location>
        <begin position="135"/>
        <end position="152"/>
    </location>
</feature>
<accession>A0A8J5T6R8</accession>
<protein>
    <submittedName>
        <fullName evidence="3">Uncharacterized protein</fullName>
    </submittedName>
</protein>
<feature type="region of interest" description="Disordered" evidence="1">
    <location>
        <begin position="229"/>
        <end position="257"/>
    </location>
</feature>